<evidence type="ECO:0000256" key="1">
    <source>
        <dbReference type="SAM" id="MobiDB-lite"/>
    </source>
</evidence>
<accession>A0A4Y2QZS5</accession>
<reference evidence="3 6" key="1">
    <citation type="journal article" date="2019" name="Sci. Rep.">
        <title>Orb-weaving spider Araneus ventricosus genome elucidates the spidroin gene catalogue.</title>
        <authorList>
            <person name="Kono N."/>
            <person name="Nakamura H."/>
            <person name="Ohtoshi R."/>
            <person name="Moran D.A.P."/>
            <person name="Shinohara A."/>
            <person name="Yoshida Y."/>
            <person name="Fujiwara M."/>
            <person name="Mori M."/>
            <person name="Tomita M."/>
            <person name="Arakawa K."/>
        </authorList>
    </citation>
    <scope>NUCLEOTIDE SEQUENCE [LARGE SCALE GENOMIC DNA]</scope>
</reference>
<dbReference type="EMBL" id="BGPR01141645">
    <property type="protein sequence ID" value="GBN68877.1"/>
    <property type="molecule type" value="Genomic_DNA"/>
</dbReference>
<keyword evidence="6" id="KW-1185">Reference proteome</keyword>
<proteinExistence type="predicted"/>
<evidence type="ECO:0000313" key="3">
    <source>
        <dbReference type="EMBL" id="GBN68841.1"/>
    </source>
</evidence>
<dbReference type="EMBL" id="BGPR01141628">
    <property type="protein sequence ID" value="GBN68839.1"/>
    <property type="molecule type" value="Genomic_DNA"/>
</dbReference>
<organism evidence="3 6">
    <name type="scientific">Araneus ventricosus</name>
    <name type="common">Orbweaver spider</name>
    <name type="synonym">Epeira ventricosa</name>
    <dbReference type="NCBI Taxonomy" id="182803"/>
    <lineage>
        <taxon>Eukaryota</taxon>
        <taxon>Metazoa</taxon>
        <taxon>Ecdysozoa</taxon>
        <taxon>Arthropoda</taxon>
        <taxon>Chelicerata</taxon>
        <taxon>Arachnida</taxon>
        <taxon>Araneae</taxon>
        <taxon>Araneomorphae</taxon>
        <taxon>Entelegynae</taxon>
        <taxon>Araneoidea</taxon>
        <taxon>Araneidae</taxon>
        <taxon>Araneus</taxon>
    </lineage>
</organism>
<evidence type="ECO:0000313" key="4">
    <source>
        <dbReference type="EMBL" id="GBN68875.1"/>
    </source>
</evidence>
<gene>
    <name evidence="2" type="ORF">AVEN_189774_1</name>
    <name evidence="3" type="ORF">AVEN_190701_1</name>
    <name evidence="4" type="ORF">AVEN_72065_1</name>
    <name evidence="5" type="ORF">AVEN_84796_1</name>
</gene>
<dbReference type="AlphaFoldDB" id="A0A4Y2QZS5"/>
<evidence type="ECO:0000313" key="5">
    <source>
        <dbReference type="EMBL" id="GBN68877.1"/>
    </source>
</evidence>
<dbReference type="EMBL" id="BGPR01141644">
    <property type="protein sequence ID" value="GBN68875.1"/>
    <property type="molecule type" value="Genomic_DNA"/>
</dbReference>
<sequence length="73" mass="7961">MMVLCVVDAENLKTGKSTFMIKRDKTPPHAPVPDAITETERAGWTWDDEEGQGRKSVATEDLFNELPAASGAV</sequence>
<protein>
    <submittedName>
        <fullName evidence="3">Uncharacterized protein</fullName>
    </submittedName>
</protein>
<evidence type="ECO:0000313" key="6">
    <source>
        <dbReference type="Proteomes" id="UP000499080"/>
    </source>
</evidence>
<dbReference type="Proteomes" id="UP000499080">
    <property type="component" value="Unassembled WGS sequence"/>
</dbReference>
<evidence type="ECO:0000313" key="2">
    <source>
        <dbReference type="EMBL" id="GBN68839.1"/>
    </source>
</evidence>
<comment type="caution">
    <text evidence="3">The sequence shown here is derived from an EMBL/GenBank/DDBJ whole genome shotgun (WGS) entry which is preliminary data.</text>
</comment>
<dbReference type="EMBL" id="BGPR01141629">
    <property type="protein sequence ID" value="GBN68841.1"/>
    <property type="molecule type" value="Genomic_DNA"/>
</dbReference>
<feature type="region of interest" description="Disordered" evidence="1">
    <location>
        <begin position="22"/>
        <end position="73"/>
    </location>
</feature>
<name>A0A4Y2QZS5_ARAVE</name>